<accession>A0A7S2YR12</accession>
<dbReference type="GO" id="GO:0004766">
    <property type="term" value="F:spermidine synthase activity"/>
    <property type="evidence" value="ECO:0007669"/>
    <property type="project" value="TreeGrafter"/>
</dbReference>
<evidence type="ECO:0000256" key="2">
    <source>
        <dbReference type="ARBA" id="ARBA00022679"/>
    </source>
</evidence>
<evidence type="ECO:0000256" key="4">
    <source>
        <dbReference type="SAM" id="SignalP"/>
    </source>
</evidence>
<feature type="domain" description="PABS" evidence="5">
    <location>
        <begin position="124"/>
        <end position="366"/>
    </location>
</feature>
<evidence type="ECO:0000259" key="5">
    <source>
        <dbReference type="PROSITE" id="PS51006"/>
    </source>
</evidence>
<dbReference type="PANTHER" id="PTHR11558">
    <property type="entry name" value="SPERMIDINE/SPERMINE SYNTHASE"/>
    <property type="match status" value="1"/>
</dbReference>
<sequence length="431" mass="46924">MSRQQQQHCHSKRTMLWNGPLAALALLVLALATLAHAQVPAVANSRTQEVVTATQTSQQQQKQQAGVNGTSCLSNTTAAGATSTATLPPPLLIKTPAVPTMNVPMGPKAQKDAIPTYIGEMTEETGFYQSIRLGEGNPVLYETQSDYQNIQVVQSQAYGKILVLDGVVQLTERDADSYNEMMAHIPLFAHPNPQRVLVVGGGDGYVVSEVLKHASVQHVDHVDLDGGVIQTCQEHFPWGQAAWDDPRVHLHVADGAAFVRNAPANSYDVIIQDSSDPWTWADDGSRVVLPSSVLYSTTHFSNLQRILKSNGILNLQAETLNIPSDLEGIREWRQQATAVGFAQARYGSLMISSYPTGQIGFLLCQNAPGPGASAESMEQRYQTMIATPEKATTYYHPPLQTSSFILPLWAEKYIYSDAVNGDEDERTAIIA</sequence>
<dbReference type="GO" id="GO:0005829">
    <property type="term" value="C:cytosol"/>
    <property type="evidence" value="ECO:0007669"/>
    <property type="project" value="TreeGrafter"/>
</dbReference>
<evidence type="ECO:0000313" key="6">
    <source>
        <dbReference type="EMBL" id="CAD9990337.1"/>
    </source>
</evidence>
<keyword evidence="2 3" id="KW-0808">Transferase</keyword>
<name>A0A7S2YR12_9STRA</name>
<keyword evidence="4" id="KW-0732">Signal</keyword>
<dbReference type="PANTHER" id="PTHR11558:SF11">
    <property type="entry name" value="SPERMIDINE SYNTHASE"/>
    <property type="match status" value="1"/>
</dbReference>
<dbReference type="Pfam" id="PF01564">
    <property type="entry name" value="Spermine_synth"/>
    <property type="match status" value="1"/>
</dbReference>
<gene>
    <name evidence="6" type="ORF">APAL1065_LOCUS24830</name>
</gene>
<dbReference type="InterPro" id="IPR030373">
    <property type="entry name" value="PABS_CS"/>
</dbReference>
<keyword evidence="3" id="KW-0620">Polyamine biosynthesis</keyword>
<dbReference type="InterPro" id="IPR001045">
    <property type="entry name" value="Spermi_synthase"/>
</dbReference>
<dbReference type="Pfam" id="PF17284">
    <property type="entry name" value="Spermine_synt_N"/>
    <property type="match status" value="1"/>
</dbReference>
<feature type="signal peptide" evidence="4">
    <location>
        <begin position="1"/>
        <end position="37"/>
    </location>
</feature>
<dbReference type="PROSITE" id="PS51006">
    <property type="entry name" value="PABS_2"/>
    <property type="match status" value="1"/>
</dbReference>
<evidence type="ECO:0000256" key="3">
    <source>
        <dbReference type="PROSITE-ProRule" id="PRU00354"/>
    </source>
</evidence>
<protein>
    <recommendedName>
        <fullName evidence="5">PABS domain-containing protein</fullName>
    </recommendedName>
</protein>
<feature type="active site" description="Proton acceptor" evidence="3">
    <location>
        <position position="273"/>
    </location>
</feature>
<dbReference type="PROSITE" id="PS01330">
    <property type="entry name" value="PABS_1"/>
    <property type="match status" value="1"/>
</dbReference>
<dbReference type="GO" id="GO:0008295">
    <property type="term" value="P:spermidine biosynthetic process"/>
    <property type="evidence" value="ECO:0007669"/>
    <property type="project" value="TreeGrafter"/>
</dbReference>
<dbReference type="InterPro" id="IPR030374">
    <property type="entry name" value="PABS"/>
</dbReference>
<dbReference type="Gene3D" id="3.40.50.150">
    <property type="entry name" value="Vaccinia Virus protein VP39"/>
    <property type="match status" value="1"/>
</dbReference>
<dbReference type="EMBL" id="HBHT01036992">
    <property type="protein sequence ID" value="CAD9990337.1"/>
    <property type="molecule type" value="Transcribed_RNA"/>
</dbReference>
<dbReference type="InterPro" id="IPR035246">
    <property type="entry name" value="Spermidine_synt_N"/>
</dbReference>
<dbReference type="InterPro" id="IPR037163">
    <property type="entry name" value="Spermidine_synt_N_sf"/>
</dbReference>
<organism evidence="6">
    <name type="scientific">Entomoneis paludosa</name>
    <dbReference type="NCBI Taxonomy" id="265537"/>
    <lineage>
        <taxon>Eukaryota</taxon>
        <taxon>Sar</taxon>
        <taxon>Stramenopiles</taxon>
        <taxon>Ochrophyta</taxon>
        <taxon>Bacillariophyta</taxon>
        <taxon>Bacillariophyceae</taxon>
        <taxon>Bacillariophycidae</taxon>
        <taxon>Entomoneidaceae</taxon>
        <taxon>Entomoneis</taxon>
    </lineage>
</organism>
<feature type="chain" id="PRO_5030605318" description="PABS domain-containing protein" evidence="4">
    <location>
        <begin position="38"/>
        <end position="431"/>
    </location>
</feature>
<reference evidence="6" key="1">
    <citation type="submission" date="2021-01" db="EMBL/GenBank/DDBJ databases">
        <authorList>
            <person name="Corre E."/>
            <person name="Pelletier E."/>
            <person name="Niang G."/>
            <person name="Scheremetjew M."/>
            <person name="Finn R."/>
            <person name="Kale V."/>
            <person name="Holt S."/>
            <person name="Cochrane G."/>
            <person name="Meng A."/>
            <person name="Brown T."/>
            <person name="Cohen L."/>
        </authorList>
    </citation>
    <scope>NUCLEOTIDE SEQUENCE</scope>
    <source>
        <strain evidence="6">CCMP125</strain>
    </source>
</reference>
<comment type="similarity">
    <text evidence="1">Belongs to the spermidine/spermine synthase family.</text>
</comment>
<dbReference type="Gene3D" id="2.30.140.10">
    <property type="entry name" value="Spermidine synthase, tetramerisation domain"/>
    <property type="match status" value="1"/>
</dbReference>
<dbReference type="SUPFAM" id="SSF53335">
    <property type="entry name" value="S-adenosyl-L-methionine-dependent methyltransferases"/>
    <property type="match status" value="1"/>
</dbReference>
<evidence type="ECO:0000256" key="1">
    <source>
        <dbReference type="ARBA" id="ARBA00007867"/>
    </source>
</evidence>
<proteinExistence type="inferred from homology"/>
<dbReference type="HAMAP" id="MF_00198">
    <property type="entry name" value="Spermidine_synth"/>
    <property type="match status" value="1"/>
</dbReference>
<dbReference type="InterPro" id="IPR029063">
    <property type="entry name" value="SAM-dependent_MTases_sf"/>
</dbReference>
<dbReference type="AlphaFoldDB" id="A0A7S2YR12"/>